<dbReference type="EMBL" id="JAWRVE010000036">
    <property type="protein sequence ID" value="KAL1870709.1"/>
    <property type="molecule type" value="Genomic_DNA"/>
</dbReference>
<keyword evidence="2" id="KW-0472">Membrane</keyword>
<comment type="caution">
    <text evidence="3">The sequence shown here is derived from an EMBL/GenBank/DDBJ whole genome shotgun (WGS) entry which is preliminary data.</text>
</comment>
<keyword evidence="2" id="KW-0812">Transmembrane</keyword>
<feature type="transmembrane region" description="Helical" evidence="2">
    <location>
        <begin position="259"/>
        <end position="277"/>
    </location>
</feature>
<feature type="transmembrane region" description="Helical" evidence="2">
    <location>
        <begin position="104"/>
        <end position="122"/>
    </location>
</feature>
<evidence type="ECO:0000313" key="3">
    <source>
        <dbReference type="EMBL" id="KAL1870709.1"/>
    </source>
</evidence>
<feature type="region of interest" description="Disordered" evidence="1">
    <location>
        <begin position="300"/>
        <end position="320"/>
    </location>
</feature>
<feature type="transmembrane region" description="Helical" evidence="2">
    <location>
        <begin position="178"/>
        <end position="199"/>
    </location>
</feature>
<feature type="transmembrane region" description="Helical" evidence="2">
    <location>
        <begin position="54"/>
        <end position="73"/>
    </location>
</feature>
<evidence type="ECO:0000256" key="2">
    <source>
        <dbReference type="SAM" id="Phobius"/>
    </source>
</evidence>
<feature type="transmembrane region" description="Helical" evidence="2">
    <location>
        <begin position="211"/>
        <end position="239"/>
    </location>
</feature>
<evidence type="ECO:0000256" key="1">
    <source>
        <dbReference type="SAM" id="MobiDB-lite"/>
    </source>
</evidence>
<protein>
    <submittedName>
        <fullName evidence="3">Uncharacterized protein</fullName>
    </submittedName>
</protein>
<gene>
    <name evidence="3" type="ORF">Daus18300_005029</name>
</gene>
<accession>A0ABR3X527</accession>
<proteinExistence type="predicted"/>
<keyword evidence="2" id="KW-1133">Transmembrane helix</keyword>
<keyword evidence="4" id="KW-1185">Reference proteome</keyword>
<sequence length="320" mass="36303">MPTYINYNVSQGVNIGFTAVMIVPLSVIMCMSFYRARRNKDPARVTTTYFKVMLPFALLWLLMYTIQGILSIVDLNAYDSSGYIYEASVRLSLLGTLFSYMTDLLQIMTLAELGNGFLFCVTQTRTGLQKAVRYAAIVSCGILAILAIAIFGIYNHIYSTSYVYFNDNLYYAIRRMSAAFNILTLVWALLLLAFAATVFRKMKHNYVLKNSAVLFLVATILNVITHLYEVIYLSIFVLADYYPYTRYETYTALSFIDPVLTVWVYTAVVALVFAVIIRKRNGLWTTLQPWMDEQGPPALAAMSGPKRPGEQWQQPPSYAV</sequence>
<feature type="transmembrane region" description="Helical" evidence="2">
    <location>
        <begin position="134"/>
        <end position="158"/>
    </location>
</feature>
<reference evidence="3 4" key="1">
    <citation type="journal article" date="2024" name="IMA Fungus">
        <title>IMA Genome - F19 : A genome assembly and annotation guide to empower mycologists, including annotated draft genome sequences of Ceratocystis pirilliformis, Diaporthe australafricana, Fusarium ophioides, Paecilomyces lecythidis, and Sporothrix stenoceras.</title>
        <authorList>
            <person name="Aylward J."/>
            <person name="Wilson A.M."/>
            <person name="Visagie C.M."/>
            <person name="Spraker J."/>
            <person name="Barnes I."/>
            <person name="Buitendag C."/>
            <person name="Ceriani C."/>
            <person name="Del Mar Angel L."/>
            <person name="du Plessis D."/>
            <person name="Fuchs T."/>
            <person name="Gasser K."/>
            <person name="Kramer D."/>
            <person name="Li W."/>
            <person name="Munsamy K."/>
            <person name="Piso A."/>
            <person name="Price J.L."/>
            <person name="Sonnekus B."/>
            <person name="Thomas C."/>
            <person name="van der Nest A."/>
            <person name="van Dijk A."/>
            <person name="van Heerden A."/>
            <person name="van Vuuren N."/>
            <person name="Yilmaz N."/>
            <person name="Duong T.A."/>
            <person name="van der Merwe N.A."/>
            <person name="Wingfield M.J."/>
            <person name="Wingfield B.D."/>
        </authorList>
    </citation>
    <scope>NUCLEOTIDE SEQUENCE [LARGE SCALE GENOMIC DNA]</scope>
    <source>
        <strain evidence="3 4">CMW 18300</strain>
    </source>
</reference>
<name>A0ABR3X527_9PEZI</name>
<evidence type="ECO:0000313" key="4">
    <source>
        <dbReference type="Proteomes" id="UP001583177"/>
    </source>
</evidence>
<dbReference type="Proteomes" id="UP001583177">
    <property type="component" value="Unassembled WGS sequence"/>
</dbReference>
<feature type="transmembrane region" description="Helical" evidence="2">
    <location>
        <begin position="12"/>
        <end position="34"/>
    </location>
</feature>
<feature type="compositionally biased region" description="Polar residues" evidence="1">
    <location>
        <begin position="311"/>
        <end position="320"/>
    </location>
</feature>
<organism evidence="3 4">
    <name type="scientific">Diaporthe australafricana</name>
    <dbReference type="NCBI Taxonomy" id="127596"/>
    <lineage>
        <taxon>Eukaryota</taxon>
        <taxon>Fungi</taxon>
        <taxon>Dikarya</taxon>
        <taxon>Ascomycota</taxon>
        <taxon>Pezizomycotina</taxon>
        <taxon>Sordariomycetes</taxon>
        <taxon>Sordariomycetidae</taxon>
        <taxon>Diaporthales</taxon>
        <taxon>Diaporthaceae</taxon>
        <taxon>Diaporthe</taxon>
    </lineage>
</organism>